<sequence>MPNYSTSAEIDASPEEVWAVLSDIERMPDWTASMTSVSIIDGPNPPDVGTQVRIEQPKLPLAIWLVDEWDPPRHFAWISEAPGVTTQAEHLVERLPDGRSRVTLAITQTGGLAWLLGGLTKGRTRQYVDTELRSLRARVAAEG</sequence>
<evidence type="ECO:0000313" key="2">
    <source>
        <dbReference type="Proteomes" id="UP001597338"/>
    </source>
</evidence>
<dbReference type="Gene3D" id="3.30.530.20">
    <property type="match status" value="1"/>
</dbReference>
<dbReference type="InterPro" id="IPR023393">
    <property type="entry name" value="START-like_dom_sf"/>
</dbReference>
<name>A0ABW4V6R4_9MICO</name>
<accession>A0ABW4V6R4</accession>
<reference evidence="2" key="1">
    <citation type="journal article" date="2019" name="Int. J. Syst. Evol. Microbiol.">
        <title>The Global Catalogue of Microorganisms (GCM) 10K type strain sequencing project: providing services to taxonomists for standard genome sequencing and annotation.</title>
        <authorList>
            <consortium name="The Broad Institute Genomics Platform"/>
            <consortium name="The Broad Institute Genome Sequencing Center for Infectious Disease"/>
            <person name="Wu L."/>
            <person name="Ma J."/>
        </authorList>
    </citation>
    <scope>NUCLEOTIDE SEQUENCE [LARGE SCALE GENOMIC DNA]</scope>
    <source>
        <strain evidence="2">CCM 7043</strain>
    </source>
</reference>
<dbReference type="InterPro" id="IPR019587">
    <property type="entry name" value="Polyketide_cyclase/dehydratase"/>
</dbReference>
<comment type="caution">
    <text evidence="1">The sequence shown here is derived from an EMBL/GenBank/DDBJ whole genome shotgun (WGS) entry which is preliminary data.</text>
</comment>
<proteinExistence type="predicted"/>
<dbReference type="Pfam" id="PF10604">
    <property type="entry name" value="Polyketide_cyc2"/>
    <property type="match status" value="1"/>
</dbReference>
<dbReference type="SUPFAM" id="SSF55961">
    <property type="entry name" value="Bet v1-like"/>
    <property type="match status" value="1"/>
</dbReference>
<organism evidence="1 2">
    <name type="scientific">Promicromonospora aerolata</name>
    <dbReference type="NCBI Taxonomy" id="195749"/>
    <lineage>
        <taxon>Bacteria</taxon>
        <taxon>Bacillati</taxon>
        <taxon>Actinomycetota</taxon>
        <taxon>Actinomycetes</taxon>
        <taxon>Micrococcales</taxon>
        <taxon>Promicromonosporaceae</taxon>
        <taxon>Promicromonospora</taxon>
    </lineage>
</organism>
<dbReference type="Proteomes" id="UP001597338">
    <property type="component" value="Unassembled WGS sequence"/>
</dbReference>
<dbReference type="RefSeq" id="WP_377197245.1">
    <property type="nucleotide sequence ID" value="NZ_JBHUHF010000001.1"/>
</dbReference>
<evidence type="ECO:0000313" key="1">
    <source>
        <dbReference type="EMBL" id="MFD2025343.1"/>
    </source>
</evidence>
<protein>
    <submittedName>
        <fullName evidence="1">SRPBCC family protein</fullName>
    </submittedName>
</protein>
<gene>
    <name evidence="1" type="ORF">ACFSL2_07460</name>
</gene>
<dbReference type="EMBL" id="JBHUHF010000001">
    <property type="protein sequence ID" value="MFD2025343.1"/>
    <property type="molecule type" value="Genomic_DNA"/>
</dbReference>
<keyword evidence="2" id="KW-1185">Reference proteome</keyword>